<evidence type="ECO:0000256" key="4">
    <source>
        <dbReference type="ARBA" id="ARBA00022989"/>
    </source>
</evidence>
<evidence type="ECO:0000313" key="9">
    <source>
        <dbReference type="Proteomes" id="UP000318138"/>
    </source>
</evidence>
<feature type="transmembrane region" description="Helical" evidence="6">
    <location>
        <begin position="123"/>
        <end position="141"/>
    </location>
</feature>
<dbReference type="EMBL" id="CP041372">
    <property type="protein sequence ID" value="QKS71326.1"/>
    <property type="molecule type" value="Genomic_DNA"/>
</dbReference>
<feature type="transmembrane region" description="Helical" evidence="6">
    <location>
        <begin position="162"/>
        <end position="187"/>
    </location>
</feature>
<evidence type="ECO:0000256" key="6">
    <source>
        <dbReference type="RuleBase" id="RU366058"/>
    </source>
</evidence>
<protein>
    <recommendedName>
        <fullName evidence="6">TVP38/TMEM64 family membrane protein</fullName>
    </recommendedName>
</protein>
<organism evidence="8 9">
    <name type="scientific">Paenalkalicoccus suaedae</name>
    <dbReference type="NCBI Taxonomy" id="2592382"/>
    <lineage>
        <taxon>Bacteria</taxon>
        <taxon>Bacillati</taxon>
        <taxon>Bacillota</taxon>
        <taxon>Bacilli</taxon>
        <taxon>Bacillales</taxon>
        <taxon>Bacillaceae</taxon>
        <taxon>Paenalkalicoccus</taxon>
    </lineage>
</organism>
<dbReference type="RefSeq" id="WP_176009361.1">
    <property type="nucleotide sequence ID" value="NZ_CP041372.2"/>
</dbReference>
<accession>A0A859FGG9</accession>
<proteinExistence type="inferred from homology"/>
<feature type="transmembrane region" description="Helical" evidence="6">
    <location>
        <begin position="45"/>
        <end position="70"/>
    </location>
</feature>
<evidence type="ECO:0000256" key="5">
    <source>
        <dbReference type="ARBA" id="ARBA00023136"/>
    </source>
</evidence>
<evidence type="ECO:0000313" key="8">
    <source>
        <dbReference type="EMBL" id="QKS71326.1"/>
    </source>
</evidence>
<comment type="similarity">
    <text evidence="6">Belongs to the TVP38/TMEM64 family.</text>
</comment>
<dbReference type="PANTHER" id="PTHR12677">
    <property type="entry name" value="GOLGI APPARATUS MEMBRANE PROTEIN TVP38-RELATED"/>
    <property type="match status" value="1"/>
</dbReference>
<dbReference type="GO" id="GO:0005886">
    <property type="term" value="C:plasma membrane"/>
    <property type="evidence" value="ECO:0007669"/>
    <property type="project" value="UniProtKB-SubCell"/>
</dbReference>
<dbReference type="InterPro" id="IPR015414">
    <property type="entry name" value="TMEM64"/>
</dbReference>
<dbReference type="AlphaFoldDB" id="A0A859FGG9"/>
<keyword evidence="4 6" id="KW-1133">Transmembrane helix</keyword>
<dbReference type="KEGG" id="psua:FLK61_31965"/>
<comment type="subcellular location">
    <subcellularLocation>
        <location evidence="1 6">Cell membrane</location>
        <topology evidence="1 6">Multi-pass membrane protein</topology>
    </subcellularLocation>
</comment>
<evidence type="ECO:0000259" key="7">
    <source>
        <dbReference type="Pfam" id="PF09335"/>
    </source>
</evidence>
<dbReference type="InterPro" id="IPR032816">
    <property type="entry name" value="VTT_dom"/>
</dbReference>
<evidence type="ECO:0000256" key="1">
    <source>
        <dbReference type="ARBA" id="ARBA00004651"/>
    </source>
</evidence>
<keyword evidence="9" id="KW-1185">Reference proteome</keyword>
<feature type="transmembrane region" description="Helical" evidence="6">
    <location>
        <begin position="82"/>
        <end position="103"/>
    </location>
</feature>
<keyword evidence="5 6" id="KW-0472">Membrane</keyword>
<sequence length="222" mass="24873">MKKYMILLLCVVTVAVLITQWDTISELRSEDATVLADSLFDRYGYWMLLLTITLTIIQNVITIFPILIIITIHFLVFDVTTAFIATAIATTIGASVCYLLAKYAGQRFVERFWQKRQETANRVVELLTTYGVLMLIILRSLPFMPSNVISVAAAVTPMRTSTYMIGSALGNISMVWLLSLLVAPLWAESFTSYLISYIICITLLLLATTVAVLRKKRRSGSV</sequence>
<dbReference type="Pfam" id="PF09335">
    <property type="entry name" value="VTT_dom"/>
    <property type="match status" value="1"/>
</dbReference>
<keyword evidence="2 6" id="KW-1003">Cell membrane</keyword>
<name>A0A859FGG9_9BACI</name>
<feature type="domain" description="VTT" evidence="7">
    <location>
        <begin position="65"/>
        <end position="181"/>
    </location>
</feature>
<evidence type="ECO:0000256" key="3">
    <source>
        <dbReference type="ARBA" id="ARBA00022692"/>
    </source>
</evidence>
<keyword evidence="3 6" id="KW-0812">Transmembrane</keyword>
<dbReference type="PANTHER" id="PTHR12677:SF59">
    <property type="entry name" value="GOLGI APPARATUS MEMBRANE PROTEIN TVP38-RELATED"/>
    <property type="match status" value="1"/>
</dbReference>
<gene>
    <name evidence="8" type="ORF">FLK61_31965</name>
</gene>
<reference evidence="9" key="1">
    <citation type="submission" date="2019-07" db="EMBL/GenBank/DDBJ databases">
        <title>Bacillus alkalisoli sp. nov. isolated from saline soil.</title>
        <authorList>
            <person name="Sun J.-Q."/>
            <person name="Xu L."/>
        </authorList>
    </citation>
    <scope>NUCLEOTIDE SEQUENCE [LARGE SCALE GENOMIC DNA]</scope>
    <source>
        <strain evidence="9">M4U3P1</strain>
    </source>
</reference>
<dbReference type="Proteomes" id="UP000318138">
    <property type="component" value="Chromosome"/>
</dbReference>
<evidence type="ECO:0000256" key="2">
    <source>
        <dbReference type="ARBA" id="ARBA00022475"/>
    </source>
</evidence>
<feature type="transmembrane region" description="Helical" evidence="6">
    <location>
        <begin position="193"/>
        <end position="213"/>
    </location>
</feature>